<dbReference type="OrthoDB" id="4153865at2759"/>
<evidence type="ECO:0000313" key="3">
    <source>
        <dbReference type="Proteomes" id="UP000009886"/>
    </source>
</evidence>
<organism evidence="2 3">
    <name type="scientific">Penicillium digitatum (strain Pd1 / CECT 20795)</name>
    <name type="common">Green mold</name>
    <dbReference type="NCBI Taxonomy" id="1170230"/>
    <lineage>
        <taxon>Eukaryota</taxon>
        <taxon>Fungi</taxon>
        <taxon>Dikarya</taxon>
        <taxon>Ascomycota</taxon>
        <taxon>Pezizomycotina</taxon>
        <taxon>Eurotiomycetes</taxon>
        <taxon>Eurotiomycetidae</taxon>
        <taxon>Eurotiales</taxon>
        <taxon>Aspergillaceae</taxon>
        <taxon>Penicillium</taxon>
    </lineage>
</organism>
<comment type="caution">
    <text evidence="2">The sequence shown here is derived from an EMBL/GenBank/DDBJ whole genome shotgun (WGS) entry which is preliminary data.</text>
</comment>
<sequence length="111" mass="11682">MFANGLFTRFSNESFQTPTSDAPSGIENHQPTSPKAPSTDRRAIKQPNAQENIVKLRGGGTGDICCGLHPVVPVFSASSAVSAVSIAANCVVARTRYRLDPLDILDTVPGA</sequence>
<dbReference type="Proteomes" id="UP000009886">
    <property type="component" value="Unassembled WGS sequence"/>
</dbReference>
<accession>K9GSU1</accession>
<reference evidence="3" key="1">
    <citation type="journal article" date="2012" name="BMC Genomics">
        <title>Genome sequence of the necrotrophic fungus Penicillium digitatum, the main postharvest pathogen of citrus.</title>
        <authorList>
            <person name="Marcet-Houben M."/>
            <person name="Ballester A.-R."/>
            <person name="de la Fuente B."/>
            <person name="Harries E."/>
            <person name="Marcos J.F."/>
            <person name="Gonzalez-Candelas L."/>
            <person name="Gabaldon T."/>
        </authorList>
    </citation>
    <scope>NUCLEOTIDE SEQUENCE [LARGE SCALE GENOMIC DNA]</scope>
    <source>
        <strain evidence="3">Pd1 / CECT 20795</strain>
    </source>
</reference>
<name>K9GSU1_PEND1</name>
<evidence type="ECO:0000313" key="2">
    <source>
        <dbReference type="EMBL" id="EKV16161.1"/>
    </source>
</evidence>
<dbReference type="VEuPathDB" id="FungiDB:PDIP_37730"/>
<feature type="region of interest" description="Disordered" evidence="1">
    <location>
        <begin position="1"/>
        <end position="48"/>
    </location>
</feature>
<evidence type="ECO:0000256" key="1">
    <source>
        <dbReference type="SAM" id="MobiDB-lite"/>
    </source>
</evidence>
<feature type="compositionally biased region" description="Polar residues" evidence="1">
    <location>
        <begin position="9"/>
        <end position="36"/>
    </location>
</feature>
<gene>
    <name evidence="2" type="ORF">PDIP_37730</name>
</gene>
<dbReference type="AlphaFoldDB" id="K9GSU1"/>
<dbReference type="HOGENOM" id="CLU_2159260_0_0_1"/>
<dbReference type="EMBL" id="AKCU01000256">
    <property type="protein sequence ID" value="EKV16161.1"/>
    <property type="molecule type" value="Genomic_DNA"/>
</dbReference>
<proteinExistence type="predicted"/>
<protein>
    <submittedName>
        <fullName evidence="2">Uncharacterized protein</fullName>
    </submittedName>
</protein>
<dbReference type="KEGG" id="pdp:PDIP_37730"/>